<dbReference type="InterPro" id="IPR050793">
    <property type="entry name" value="CMP-NeuNAc_synthase"/>
</dbReference>
<dbReference type="CDD" id="cd02513">
    <property type="entry name" value="CMP-NeuAc_Synthase"/>
    <property type="match status" value="1"/>
</dbReference>
<evidence type="ECO:0000313" key="1">
    <source>
        <dbReference type="EMBL" id="TGN12186.1"/>
    </source>
</evidence>
<dbReference type="NCBIfam" id="TIGR03584">
    <property type="entry name" value="PseF"/>
    <property type="match status" value="1"/>
</dbReference>
<dbReference type="Pfam" id="PF02348">
    <property type="entry name" value="CTP_transf_3"/>
    <property type="match status" value="1"/>
</dbReference>
<dbReference type="SUPFAM" id="SSF53448">
    <property type="entry name" value="Nucleotide-diphospho-sugar transferases"/>
    <property type="match status" value="1"/>
</dbReference>
<dbReference type="EMBL" id="RQHU01000019">
    <property type="protein sequence ID" value="TGN12186.1"/>
    <property type="molecule type" value="Genomic_DNA"/>
</dbReference>
<dbReference type="InterPro" id="IPR029044">
    <property type="entry name" value="Nucleotide-diphossugar_trans"/>
</dbReference>
<dbReference type="AlphaFoldDB" id="A0A6H3NLH8"/>
<dbReference type="InterPro" id="IPR003329">
    <property type="entry name" value="Cytidylyl_trans"/>
</dbReference>
<accession>A0A6H3NLH8</accession>
<keyword evidence="2" id="KW-1185">Reference proteome</keyword>
<dbReference type="EC" id="2.7.7.81" evidence="1"/>
<dbReference type="Gene3D" id="3.90.550.10">
    <property type="entry name" value="Spore Coat Polysaccharide Biosynthesis Protein SpsA, Chain A"/>
    <property type="match status" value="1"/>
</dbReference>
<protein>
    <submittedName>
        <fullName evidence="1">Pseudaminic acid cytidylyltransferase</fullName>
        <ecNumber evidence="1">2.7.7.81</ecNumber>
    </submittedName>
</protein>
<evidence type="ECO:0000313" key="2">
    <source>
        <dbReference type="Proteomes" id="UP000297649"/>
    </source>
</evidence>
<dbReference type="PANTHER" id="PTHR21485">
    <property type="entry name" value="HAD SUPERFAMILY MEMBERS CMAS AND KDSC"/>
    <property type="match status" value="1"/>
</dbReference>
<dbReference type="PANTHER" id="PTHR21485:SF6">
    <property type="entry name" value="N-ACYLNEURAMINATE CYTIDYLYLTRANSFERASE-RELATED"/>
    <property type="match status" value="1"/>
</dbReference>
<sequence length="233" mass="26689">MVLTNICIIPARGGSKRIPRKNIKLFHGKPMIAYSIETAIQSKLFDRVIVSTDDLEIAEVSRHYGAEVPFMRPSELSDDQTATIPVIAHGIQWMIREGITTDCVACIYATAPFILKNDLINAEKSFREGGWEYVFSATSFGFPIFRGFKKDTDGNIEMFFPEHFGTRSQDLPEAFHDAGQFYFGKPSAWLEGKRIFDNWSSIVELPRWRVQDIDTQDDWERAEVLYKMISCMN</sequence>
<keyword evidence="1" id="KW-0808">Transferase</keyword>
<dbReference type="Proteomes" id="UP000297649">
    <property type="component" value="Unassembled WGS sequence"/>
</dbReference>
<reference evidence="1" key="1">
    <citation type="journal article" date="2019" name="PLoS Negl. Trop. Dis.">
        <title>Revisiting the worldwide diversity of Leptospira species in the environment.</title>
        <authorList>
            <person name="Vincent A.T."/>
            <person name="Schiettekatte O."/>
            <person name="Bourhy P."/>
            <person name="Veyrier F.J."/>
            <person name="Picardeau M."/>
        </authorList>
    </citation>
    <scope>NUCLEOTIDE SEQUENCE [LARGE SCALE GENOMIC DNA]</scope>
    <source>
        <strain evidence="1">201601109</strain>
    </source>
</reference>
<keyword evidence="1" id="KW-0548">Nucleotidyltransferase</keyword>
<dbReference type="OrthoDB" id="9805604at2"/>
<dbReference type="GO" id="GO:0008781">
    <property type="term" value="F:N-acylneuraminate cytidylyltransferase activity"/>
    <property type="evidence" value="ECO:0007669"/>
    <property type="project" value="TreeGrafter"/>
</dbReference>
<dbReference type="InterPro" id="IPR020039">
    <property type="entry name" value="PseF"/>
</dbReference>
<proteinExistence type="predicted"/>
<comment type="caution">
    <text evidence="1">The sequence shown here is derived from an EMBL/GenBank/DDBJ whole genome shotgun (WGS) entry which is preliminary data.</text>
</comment>
<name>A0A6H3NLH8_9LEPT</name>
<organism evidence="1 2">
    <name type="scientific">Leptospira bandrabouensis</name>
    <dbReference type="NCBI Taxonomy" id="2484903"/>
    <lineage>
        <taxon>Bacteria</taxon>
        <taxon>Pseudomonadati</taxon>
        <taxon>Spirochaetota</taxon>
        <taxon>Spirochaetia</taxon>
        <taxon>Leptospirales</taxon>
        <taxon>Leptospiraceae</taxon>
        <taxon>Leptospira</taxon>
    </lineage>
</organism>
<gene>
    <name evidence="1" type="primary">pseF</name>
    <name evidence="1" type="ORF">EHR08_12420</name>
</gene>